<feature type="transmembrane region" description="Helical" evidence="1">
    <location>
        <begin position="40"/>
        <end position="58"/>
    </location>
</feature>
<evidence type="ECO:0000313" key="3">
    <source>
        <dbReference type="Proteomes" id="UP000297540"/>
    </source>
</evidence>
<comment type="caution">
    <text evidence="2">The sequence shown here is derived from an EMBL/GenBank/DDBJ whole genome shotgun (WGS) entry which is preliminary data.</text>
</comment>
<reference evidence="2 3" key="1">
    <citation type="journal article" date="2017" name="Int. J. Syst. Evol. Microbiol.">
        <title>Mucilaginibacterpsychrotolerans sp. nov., isolated from peatlands.</title>
        <authorList>
            <person name="Deng Y."/>
            <person name="Shen L."/>
            <person name="Xu B."/>
            <person name="Liu Y."/>
            <person name="Gu Z."/>
            <person name="Liu H."/>
            <person name="Zhou Y."/>
        </authorList>
    </citation>
    <scope>NUCLEOTIDE SEQUENCE [LARGE SCALE GENOMIC DNA]</scope>
    <source>
        <strain evidence="2 3">NH7-4</strain>
    </source>
</reference>
<organism evidence="2 3">
    <name type="scientific">Mucilaginibacter psychrotolerans</name>
    <dbReference type="NCBI Taxonomy" id="1524096"/>
    <lineage>
        <taxon>Bacteria</taxon>
        <taxon>Pseudomonadati</taxon>
        <taxon>Bacteroidota</taxon>
        <taxon>Sphingobacteriia</taxon>
        <taxon>Sphingobacteriales</taxon>
        <taxon>Sphingobacteriaceae</taxon>
        <taxon>Mucilaginibacter</taxon>
    </lineage>
</organism>
<protein>
    <recommendedName>
        <fullName evidence="4">PH domain-containing protein</fullName>
    </recommendedName>
</protein>
<evidence type="ECO:0000256" key="1">
    <source>
        <dbReference type="SAM" id="Phobius"/>
    </source>
</evidence>
<proteinExistence type="predicted"/>
<keyword evidence="1" id="KW-1133">Transmembrane helix</keyword>
<keyword evidence="3" id="KW-1185">Reference proteome</keyword>
<sequence length="98" mass="11315">MTTNNDISLRPAISFAVLKISHFILLSLAFLVLAWYSSPYFIFFSLAVLGFAWYRLLWIRSNRYLIGTETIRTSTGIFFKRTDELEMYRIKGAHVAAA</sequence>
<keyword evidence="1" id="KW-0812">Transmembrane</keyword>
<gene>
    <name evidence="2" type="ORF">E2R66_26495</name>
</gene>
<keyword evidence="1" id="KW-0472">Membrane</keyword>
<name>A0A4Y8S2U9_9SPHI</name>
<dbReference type="RefSeq" id="WP_133236526.1">
    <property type="nucleotide sequence ID" value="NZ_SOZE01000048.1"/>
</dbReference>
<dbReference type="OrthoDB" id="9152674at2"/>
<dbReference type="AlphaFoldDB" id="A0A4Y8S2U9"/>
<feature type="transmembrane region" description="Helical" evidence="1">
    <location>
        <begin position="12"/>
        <end position="34"/>
    </location>
</feature>
<evidence type="ECO:0008006" key="4">
    <source>
        <dbReference type="Google" id="ProtNLM"/>
    </source>
</evidence>
<dbReference type="EMBL" id="SOZE01000048">
    <property type="protein sequence ID" value="TFF33348.1"/>
    <property type="molecule type" value="Genomic_DNA"/>
</dbReference>
<evidence type="ECO:0000313" key="2">
    <source>
        <dbReference type="EMBL" id="TFF33348.1"/>
    </source>
</evidence>
<accession>A0A4Y8S2U9</accession>
<dbReference type="Proteomes" id="UP000297540">
    <property type="component" value="Unassembled WGS sequence"/>
</dbReference>